<dbReference type="Proteomes" id="UP000031036">
    <property type="component" value="Unassembled WGS sequence"/>
</dbReference>
<organism evidence="1 2">
    <name type="scientific">Toxocara canis</name>
    <name type="common">Canine roundworm</name>
    <dbReference type="NCBI Taxonomy" id="6265"/>
    <lineage>
        <taxon>Eukaryota</taxon>
        <taxon>Metazoa</taxon>
        <taxon>Ecdysozoa</taxon>
        <taxon>Nematoda</taxon>
        <taxon>Chromadorea</taxon>
        <taxon>Rhabditida</taxon>
        <taxon>Spirurina</taxon>
        <taxon>Ascaridomorpha</taxon>
        <taxon>Ascaridoidea</taxon>
        <taxon>Toxocaridae</taxon>
        <taxon>Toxocara</taxon>
    </lineage>
</organism>
<name>A0A0B2VGG5_TOXCA</name>
<dbReference type="AlphaFoldDB" id="A0A0B2VGG5"/>
<protein>
    <submittedName>
        <fullName evidence="1">Uncharacterized protein</fullName>
    </submittedName>
</protein>
<dbReference type="EMBL" id="JPKZ01001734">
    <property type="protein sequence ID" value="KHN80537.1"/>
    <property type="molecule type" value="Genomic_DNA"/>
</dbReference>
<gene>
    <name evidence="1" type="ORF">Tcan_10133</name>
</gene>
<sequence>MHLYLKLKSKPNQLAQSCSQQICYKDEKLVNAQTTSAQITDDVSEQQMDAERVKAVSAMGAGLRRSPRRTERIAMVNHSVIEPAPRRHSIMVNRRQNQSDTGTPSSHHIQLQERTSSKITLDEELFDILYAFGLVLFSNLLGCDHRYSGQLH</sequence>
<accession>A0A0B2VGG5</accession>
<evidence type="ECO:0000313" key="1">
    <source>
        <dbReference type="EMBL" id="KHN80537.1"/>
    </source>
</evidence>
<comment type="caution">
    <text evidence="1">The sequence shown here is derived from an EMBL/GenBank/DDBJ whole genome shotgun (WGS) entry which is preliminary data.</text>
</comment>
<reference evidence="1 2" key="1">
    <citation type="submission" date="2014-11" db="EMBL/GenBank/DDBJ databases">
        <title>Genetic blueprint of the zoonotic pathogen Toxocara canis.</title>
        <authorList>
            <person name="Zhu X.-Q."/>
            <person name="Korhonen P.K."/>
            <person name="Cai H."/>
            <person name="Young N.D."/>
            <person name="Nejsum P."/>
            <person name="von Samson-Himmelstjerna G."/>
            <person name="Boag P.R."/>
            <person name="Tan P."/>
            <person name="Li Q."/>
            <person name="Min J."/>
            <person name="Yang Y."/>
            <person name="Wang X."/>
            <person name="Fang X."/>
            <person name="Hall R.S."/>
            <person name="Hofmann A."/>
            <person name="Sternberg P.W."/>
            <person name="Jex A.R."/>
            <person name="Gasser R.B."/>
        </authorList>
    </citation>
    <scope>NUCLEOTIDE SEQUENCE [LARGE SCALE GENOMIC DNA]</scope>
    <source>
        <strain evidence="1">PN_DK_2014</strain>
    </source>
</reference>
<evidence type="ECO:0000313" key="2">
    <source>
        <dbReference type="Proteomes" id="UP000031036"/>
    </source>
</evidence>
<proteinExistence type="predicted"/>
<dbReference type="OrthoDB" id="5859464at2759"/>
<keyword evidence="2" id="KW-1185">Reference proteome</keyword>